<gene>
    <name evidence="7" type="ORF">CSUB_C0851</name>
    <name evidence="6" type="ORF">HGMM_F15C04C39</name>
    <name evidence="5" type="ORF">HGMM_F35E02C27</name>
</gene>
<comment type="cofactor">
    <cofactor evidence="1">
        <name>(R)-lipoate</name>
        <dbReference type="ChEBI" id="CHEBI:83088"/>
    </cofactor>
</comment>
<dbReference type="EMBL" id="AP011894">
    <property type="protein sequence ID" value="BAJ49490.1"/>
    <property type="molecule type" value="Genomic_DNA"/>
</dbReference>
<evidence type="ECO:0000256" key="2">
    <source>
        <dbReference type="ARBA" id="ARBA00022679"/>
    </source>
</evidence>
<evidence type="ECO:0000313" key="5">
    <source>
        <dbReference type="EMBL" id="BAJ47864.1"/>
    </source>
</evidence>
<dbReference type="PANTHER" id="PTHR43178">
    <property type="entry name" value="DIHYDROLIPOAMIDE ACETYLTRANSFERASE COMPONENT OF PYRUVATE DEHYDROGENASE COMPLEX"/>
    <property type="match status" value="1"/>
</dbReference>
<evidence type="ECO:0000313" key="6">
    <source>
        <dbReference type="EMBL" id="BAJ49490.1"/>
    </source>
</evidence>
<dbReference type="EC" id="2.3.1.12" evidence="5"/>
<sequence length="258" mass="27882">MPPHLAWPNGLSKISSTCFPPPIGSVAFCWHQAFICLFVTGAVVRVVKLSGLRKAVAERLGYSFRNSLPVALMTEYDAGPLMMVYRGAREKFGEKSPSITAYVVKCVASALTVHGEFNANIEGDEIRVLDEVNIAVAVDTPRGLYAPTIRNVDKKTAVEVEAELRALAEKAVKGTITLNELAGHGFTVSNLGHLGVTHFTPIINPPDIAILGVGAIKNTGDRHRGYLTLVFDHRAADGAPAARFLEEIRHQLESLDGE</sequence>
<dbReference type="Pfam" id="PF00198">
    <property type="entry name" value="2-oxoacid_dh"/>
    <property type="match status" value="1"/>
</dbReference>
<dbReference type="SUPFAM" id="SSF52777">
    <property type="entry name" value="CoA-dependent acyltransferases"/>
    <property type="match status" value="1"/>
</dbReference>
<proteinExistence type="predicted"/>
<reference evidence="5 8" key="1">
    <citation type="journal article" date="2005" name="Environ. Microbiol.">
        <title>Genetic and functional properties of uncultivated thermophilic crenarchaeotes from a subsurface gold mine as revealed by analysis of genome fragments.</title>
        <authorList>
            <person name="Nunoura T."/>
            <person name="Hirayama H."/>
            <person name="Takami H."/>
            <person name="Oida H."/>
            <person name="Nishi S."/>
            <person name="Shimamura S."/>
            <person name="Suzuki Y."/>
            <person name="Inagaki F."/>
            <person name="Takai K."/>
            <person name="Nealson K.H."/>
            <person name="Horikoshi K."/>
        </authorList>
    </citation>
    <scope>NUCLEOTIDE SEQUENCE [LARGE SCALE GENOMIC DNA]</scope>
</reference>
<keyword evidence="5" id="KW-0670">Pyruvate</keyword>
<dbReference type="GO" id="GO:0004742">
    <property type="term" value="F:dihydrolipoyllysine-residue acetyltransferase activity"/>
    <property type="evidence" value="ECO:0007669"/>
    <property type="project" value="UniProtKB-EC"/>
</dbReference>
<dbReference type="Gene3D" id="3.30.559.10">
    <property type="entry name" value="Chloramphenicol acetyltransferase-like domain"/>
    <property type="match status" value="1"/>
</dbReference>
<dbReference type="EMBL" id="BA000048">
    <property type="protein sequence ID" value="BAJ50708.1"/>
    <property type="molecule type" value="Genomic_DNA"/>
</dbReference>
<keyword evidence="2 5" id="KW-0808">Transferase</keyword>
<dbReference type="PANTHER" id="PTHR43178:SF5">
    <property type="entry name" value="LIPOAMIDE ACYLTRANSFERASE COMPONENT OF BRANCHED-CHAIN ALPHA-KETO ACID DEHYDROGENASE COMPLEX, MITOCHONDRIAL"/>
    <property type="match status" value="1"/>
</dbReference>
<dbReference type="GO" id="GO:0005737">
    <property type="term" value="C:cytoplasm"/>
    <property type="evidence" value="ECO:0007669"/>
    <property type="project" value="TreeGrafter"/>
</dbReference>
<name>E6N6E5_CALS0</name>
<feature type="domain" description="2-oxoacid dehydrogenase acyltransferase catalytic" evidence="4">
    <location>
        <begin position="45"/>
        <end position="254"/>
    </location>
</feature>
<reference evidence="5 8" key="2">
    <citation type="journal article" date="2011" name="Nucleic Acids Res.">
        <title>Insights into the evolution of Archaea and eukaryotic protein modifier systems revealed by the genome of a novel archaeal group.</title>
        <authorList>
            <person name="Nunoura T."/>
            <person name="Takaki Y."/>
            <person name="Kakuta J."/>
            <person name="Nishi S."/>
            <person name="Sugahara J."/>
            <person name="Kazama H."/>
            <person name="Chee G."/>
            <person name="Hattori M."/>
            <person name="Kanai A."/>
            <person name="Atomi H."/>
            <person name="Takai K."/>
            <person name="Takami H."/>
        </authorList>
    </citation>
    <scope>NUCLEOTIDE SEQUENCE [LARGE SCALE GENOMIC DNA]</scope>
</reference>
<dbReference type="InterPro" id="IPR050743">
    <property type="entry name" value="2-oxoacid_DH_E2_comp"/>
</dbReference>
<dbReference type="GO" id="GO:0031405">
    <property type="term" value="F:lipoic acid binding"/>
    <property type="evidence" value="ECO:0007669"/>
    <property type="project" value="TreeGrafter"/>
</dbReference>
<dbReference type="BioCyc" id="CCAL311458:G131R-863-MONOMER"/>
<dbReference type="EMBL" id="AP011848">
    <property type="protein sequence ID" value="BAJ47864.1"/>
    <property type="molecule type" value="Genomic_DNA"/>
</dbReference>
<keyword evidence="3 5" id="KW-0012">Acyltransferase</keyword>
<organism evidence="5 8">
    <name type="scientific">Caldiarchaeum subterraneum</name>
    <dbReference type="NCBI Taxonomy" id="311458"/>
    <lineage>
        <taxon>Archaea</taxon>
        <taxon>Nitrososphaerota</taxon>
        <taxon>Candidatus Caldarchaeales</taxon>
        <taxon>Candidatus Caldarchaeaceae</taxon>
        <taxon>Candidatus Caldarchaeum</taxon>
    </lineage>
</organism>
<dbReference type="AlphaFoldDB" id="E6N6E5"/>
<dbReference type="Proteomes" id="UP000008120">
    <property type="component" value="Chromosome"/>
</dbReference>
<accession>E6N6E5</accession>
<dbReference type="STRING" id="311458.CSUB_C0851"/>
<evidence type="ECO:0000313" key="7">
    <source>
        <dbReference type="EMBL" id="BAJ50708.1"/>
    </source>
</evidence>
<evidence type="ECO:0000256" key="1">
    <source>
        <dbReference type="ARBA" id="ARBA00001938"/>
    </source>
</evidence>
<protein>
    <submittedName>
        <fullName evidence="5">Pyruvate dehydrogenase E2 component (Dihydrolipoamide acetyltransferase)</fullName>
        <ecNumber evidence="5">2.3.1.12</ecNumber>
    </submittedName>
</protein>
<dbReference type="KEGG" id="csu:CSUB_C0851"/>
<evidence type="ECO:0000256" key="3">
    <source>
        <dbReference type="ARBA" id="ARBA00023315"/>
    </source>
</evidence>
<evidence type="ECO:0000259" key="4">
    <source>
        <dbReference type="Pfam" id="PF00198"/>
    </source>
</evidence>
<evidence type="ECO:0000313" key="8">
    <source>
        <dbReference type="Proteomes" id="UP000008120"/>
    </source>
</evidence>
<dbReference type="InterPro" id="IPR023213">
    <property type="entry name" value="CAT-like_dom_sf"/>
</dbReference>
<dbReference type="InterPro" id="IPR001078">
    <property type="entry name" value="2-oxoacid_DH_actylTfrase"/>
</dbReference>